<reference evidence="2 3" key="1">
    <citation type="submission" date="2021-12" db="EMBL/GenBank/DDBJ databases">
        <title>Genome sequencing of bacteria with rrn-lacking chromosome and rrn-plasmid.</title>
        <authorList>
            <person name="Anda M."/>
            <person name="Iwasaki W."/>
        </authorList>
    </citation>
    <scope>NUCLEOTIDE SEQUENCE [LARGE SCALE GENOMIC DNA]</scope>
    <source>
        <strain evidence="2 3">NBRC 15940</strain>
    </source>
</reference>
<protein>
    <recommendedName>
        <fullName evidence="4">Lipoprotein</fullName>
    </recommendedName>
</protein>
<gene>
    <name evidence="2" type="ORF">PEDI_46190</name>
</gene>
<feature type="signal peptide" evidence="1">
    <location>
        <begin position="1"/>
        <end position="19"/>
    </location>
</feature>
<accession>A0AAN4W4D1</accession>
<keyword evidence="3" id="KW-1185">Reference proteome</keyword>
<sequence length="493" mass="55302">MRKFLWPLSLIMACFVLFACQEEEVQPLEPNPNAGMTLRTILKEPAKLQEKIEVMSPIDDEATQQMILELKEGNAVIERASKYLNPTGEVMTSVEKMGDRPTEGPVFIYQFSVDVGEGEFQNVAYQVSSNAEVFYHDVYSVEGGLILSGKETKEAKNKMGEIVFGTDTIKWSQDSRNNLHYQIGYVPEPVSGRVQVAYKQQEVTSAYDGVHDVVIKEDSKKRYAFDINVLGTGGKLVAYKENGEDVDYDGVWPTPPPPEDFTPVRMAFIGEHLSKAHVAAVEMQKNQNDGTMGVVWGNVNFMTGTLNVINYYFNPPAEADTTHTNIVGDEWCLVYTWENTALGEMVGYQISSTYTDYVHQVFTKPIEGGGWKPLYFGMQGREVNNGYVDVATDGVFPEQTNPKRFAYSMNGDQGSFTFLTKRGSGHVELRTFKNAAPDFDVDFSSYQKAEGAIDKEFYDLVPSDLNNWMDAELNDGGSSGFWKNYPQNKEGTW</sequence>
<dbReference type="PROSITE" id="PS51257">
    <property type="entry name" value="PROKAR_LIPOPROTEIN"/>
    <property type="match status" value="1"/>
</dbReference>
<dbReference type="AlphaFoldDB" id="A0AAN4W4D1"/>
<evidence type="ECO:0000256" key="1">
    <source>
        <dbReference type="SAM" id="SignalP"/>
    </source>
</evidence>
<dbReference type="Proteomes" id="UP001310022">
    <property type="component" value="Unassembled WGS sequence"/>
</dbReference>
<name>A0AAN4W4D1_9BACT</name>
<evidence type="ECO:0000313" key="2">
    <source>
        <dbReference type="EMBL" id="GJM64067.1"/>
    </source>
</evidence>
<evidence type="ECO:0008006" key="4">
    <source>
        <dbReference type="Google" id="ProtNLM"/>
    </source>
</evidence>
<organism evidence="2 3">
    <name type="scientific">Persicobacter diffluens</name>
    <dbReference type="NCBI Taxonomy" id="981"/>
    <lineage>
        <taxon>Bacteria</taxon>
        <taxon>Pseudomonadati</taxon>
        <taxon>Bacteroidota</taxon>
        <taxon>Cytophagia</taxon>
        <taxon>Cytophagales</taxon>
        <taxon>Persicobacteraceae</taxon>
        <taxon>Persicobacter</taxon>
    </lineage>
</organism>
<dbReference type="EMBL" id="BQKE01000004">
    <property type="protein sequence ID" value="GJM64067.1"/>
    <property type="molecule type" value="Genomic_DNA"/>
</dbReference>
<keyword evidence="1" id="KW-0732">Signal</keyword>
<dbReference type="RefSeq" id="WP_338239151.1">
    <property type="nucleotide sequence ID" value="NZ_BQKE01000004.1"/>
</dbReference>
<evidence type="ECO:0000313" key="3">
    <source>
        <dbReference type="Proteomes" id="UP001310022"/>
    </source>
</evidence>
<feature type="chain" id="PRO_5043001534" description="Lipoprotein" evidence="1">
    <location>
        <begin position="20"/>
        <end position="493"/>
    </location>
</feature>
<proteinExistence type="predicted"/>
<comment type="caution">
    <text evidence="2">The sequence shown here is derived from an EMBL/GenBank/DDBJ whole genome shotgun (WGS) entry which is preliminary data.</text>
</comment>